<dbReference type="PANTHER" id="PTHR43479">
    <property type="entry name" value="ACREF/ENVCD OPERON REPRESSOR-RELATED"/>
    <property type="match status" value="1"/>
</dbReference>
<gene>
    <name evidence="4" type="ORF">I7412_31890</name>
</gene>
<dbReference type="Proteomes" id="UP000604475">
    <property type="component" value="Unassembled WGS sequence"/>
</dbReference>
<dbReference type="InterPro" id="IPR009057">
    <property type="entry name" value="Homeodomain-like_sf"/>
</dbReference>
<name>A0A937URS4_9ACTN</name>
<evidence type="ECO:0000256" key="2">
    <source>
        <dbReference type="PROSITE-ProRule" id="PRU00335"/>
    </source>
</evidence>
<comment type="caution">
    <text evidence="4">The sequence shown here is derived from an EMBL/GenBank/DDBJ whole genome shotgun (WGS) entry which is preliminary data.</text>
</comment>
<accession>A0A937URS4</accession>
<feature type="DNA-binding region" description="H-T-H motif" evidence="2">
    <location>
        <begin position="35"/>
        <end position="54"/>
    </location>
</feature>
<evidence type="ECO:0000313" key="4">
    <source>
        <dbReference type="EMBL" id="MBL7631682.1"/>
    </source>
</evidence>
<evidence type="ECO:0000259" key="3">
    <source>
        <dbReference type="PROSITE" id="PS50977"/>
    </source>
</evidence>
<keyword evidence="5" id="KW-1185">Reference proteome</keyword>
<dbReference type="Pfam" id="PF00440">
    <property type="entry name" value="TetR_N"/>
    <property type="match status" value="1"/>
</dbReference>
<sequence>MTARQPLDRRSRRSRAALETALLKLLAERDLAHISISDVTKSAEVNRSTFYLHYRDMHDLAASVCTTMFDELIAASPVLMPDRSLDEHRRGREALTEVLAHVSERRQRPCTDIPPSTVITDPFTKDASTAARATIMWATSSGRPYRPAGM</sequence>
<dbReference type="EMBL" id="JAEACQ010000281">
    <property type="protein sequence ID" value="MBL7631682.1"/>
    <property type="molecule type" value="Genomic_DNA"/>
</dbReference>
<organism evidence="4 5">
    <name type="scientific">Frankia nepalensis</name>
    <dbReference type="NCBI Taxonomy" id="1836974"/>
    <lineage>
        <taxon>Bacteria</taxon>
        <taxon>Bacillati</taxon>
        <taxon>Actinomycetota</taxon>
        <taxon>Actinomycetes</taxon>
        <taxon>Frankiales</taxon>
        <taxon>Frankiaceae</taxon>
        <taxon>Frankia</taxon>
    </lineage>
</organism>
<evidence type="ECO:0000256" key="1">
    <source>
        <dbReference type="ARBA" id="ARBA00023125"/>
    </source>
</evidence>
<dbReference type="PANTHER" id="PTHR43479:SF7">
    <property type="entry name" value="TETR-FAMILY TRANSCRIPTIONAL REGULATOR"/>
    <property type="match status" value="1"/>
</dbReference>
<feature type="domain" description="HTH tetR-type" evidence="3">
    <location>
        <begin position="12"/>
        <end position="72"/>
    </location>
</feature>
<dbReference type="InterPro" id="IPR001647">
    <property type="entry name" value="HTH_TetR"/>
</dbReference>
<evidence type="ECO:0000313" key="5">
    <source>
        <dbReference type="Proteomes" id="UP000604475"/>
    </source>
</evidence>
<dbReference type="AlphaFoldDB" id="A0A937URS4"/>
<dbReference type="InterPro" id="IPR050624">
    <property type="entry name" value="HTH-type_Tx_Regulator"/>
</dbReference>
<keyword evidence="1 2" id="KW-0238">DNA-binding</keyword>
<reference evidence="4" key="1">
    <citation type="submission" date="2020-12" db="EMBL/GenBank/DDBJ databases">
        <title>Genomic characterization of non-nitrogen-fixing Frankia strains.</title>
        <authorList>
            <person name="Carlos-Shanley C."/>
            <person name="Guerra T."/>
            <person name="Hahn D."/>
        </authorList>
    </citation>
    <scope>NUCLEOTIDE SEQUENCE</scope>
    <source>
        <strain evidence="4">CN6</strain>
    </source>
</reference>
<dbReference type="SUPFAM" id="SSF46689">
    <property type="entry name" value="Homeodomain-like"/>
    <property type="match status" value="1"/>
</dbReference>
<protein>
    <submittedName>
        <fullName evidence="4">TetR/AcrR family transcriptional regulator</fullName>
    </submittedName>
</protein>
<proteinExistence type="predicted"/>
<dbReference type="PROSITE" id="PS50977">
    <property type="entry name" value="HTH_TETR_2"/>
    <property type="match status" value="1"/>
</dbReference>
<dbReference type="GO" id="GO:0003677">
    <property type="term" value="F:DNA binding"/>
    <property type="evidence" value="ECO:0007669"/>
    <property type="project" value="UniProtKB-UniRule"/>
</dbReference>
<dbReference type="Gene3D" id="1.10.357.10">
    <property type="entry name" value="Tetracycline Repressor, domain 2"/>
    <property type="match status" value="1"/>
</dbReference>